<dbReference type="NCBIfam" id="TIGR02175">
    <property type="entry name" value="PorC_KorC"/>
    <property type="match status" value="1"/>
</dbReference>
<dbReference type="Proteomes" id="UP001321249">
    <property type="component" value="Unassembled WGS sequence"/>
</dbReference>
<dbReference type="PANTHER" id="PTHR43366:SF1">
    <property type="entry name" value="PYRUVATE SYNTHASE SUBUNIT PORC"/>
    <property type="match status" value="1"/>
</dbReference>
<dbReference type="EMBL" id="CP046147">
    <property type="protein sequence ID" value="WFG38286.1"/>
    <property type="molecule type" value="Genomic_DNA"/>
</dbReference>
<organism evidence="4 5">
    <name type="scientific">Candidatus Lucifugimonas marina</name>
    <dbReference type="NCBI Taxonomy" id="3038979"/>
    <lineage>
        <taxon>Bacteria</taxon>
        <taxon>Bacillati</taxon>
        <taxon>Chloroflexota</taxon>
        <taxon>Dehalococcoidia</taxon>
        <taxon>SAR202 cluster</taxon>
        <taxon>Candidatus Lucifugimonadales</taxon>
        <taxon>Candidatus Lucifugimonadaceae</taxon>
        <taxon>Candidatus Lucifugimonas</taxon>
    </lineage>
</organism>
<evidence type="ECO:0000313" key="4">
    <source>
        <dbReference type="EMBL" id="WFG38286.1"/>
    </source>
</evidence>
<dbReference type="InterPro" id="IPR051626">
    <property type="entry name" value="Oxidoreductase_gamma_subunit"/>
</dbReference>
<dbReference type="SUPFAM" id="SSF53323">
    <property type="entry name" value="Pyruvate-ferredoxin oxidoreductase, PFOR, domain III"/>
    <property type="match status" value="1"/>
</dbReference>
<sequence length="210" mass="22527">MSDDGRLATLDKRLPIEVRWHGRGGQGVVTASRILASAALKGGYYLQSLPDFGAERSGAPIAAYTRISESPVIDRGPVYEPDAVIVLDASLIGQVDVETGLVSDGTIIVNTANPDSPALKRLRLQPDQQLWTVDASQIAIELIKRNVPNTPILGVFSRSVPVLDIDTMSHAIDELMSETFPPNIVEANLQALRLGHDQAQKIEAGVSANV</sequence>
<dbReference type="InterPro" id="IPR002869">
    <property type="entry name" value="Pyrv_flavodox_OxRed_cen"/>
</dbReference>
<evidence type="ECO:0000256" key="1">
    <source>
        <dbReference type="ARBA" id="ARBA00023002"/>
    </source>
</evidence>
<dbReference type="InterPro" id="IPR011894">
    <property type="entry name" value="PorC_KorC"/>
</dbReference>
<dbReference type="PANTHER" id="PTHR43366">
    <property type="entry name" value="PYRUVATE SYNTHASE SUBUNIT PORC"/>
    <property type="match status" value="1"/>
</dbReference>
<dbReference type="Pfam" id="PF01558">
    <property type="entry name" value="POR"/>
    <property type="match status" value="1"/>
</dbReference>
<keyword evidence="5" id="KW-1185">Reference proteome</keyword>
<name>A0AAJ6CQF6_9CHLR</name>
<reference evidence="5 6" key="1">
    <citation type="submission" date="2019-11" db="EMBL/GenBank/DDBJ databases">
        <authorList>
            <person name="Cho J.-C."/>
        </authorList>
    </citation>
    <scope>NUCLEOTIDE SEQUENCE [LARGE SCALE GENOMIC DNA]</scope>
    <source>
        <strain evidence="4 5">JH1073</strain>
        <strain evidence="3 6">JH702</strain>
    </source>
</reference>
<accession>A0AAJ6CQF6</accession>
<evidence type="ECO:0000313" key="5">
    <source>
        <dbReference type="Proteomes" id="UP001219901"/>
    </source>
</evidence>
<keyword evidence="1" id="KW-0560">Oxidoreductase</keyword>
<reference evidence="4" key="2">
    <citation type="journal article" date="2023" name="Nat. Commun.">
        <title>Cultivation of marine bacteria of the SAR202 clade.</title>
        <authorList>
            <person name="Lim Y."/>
            <person name="Seo J.H."/>
            <person name="Giovannoni S.J."/>
            <person name="Kang I."/>
            <person name="Cho J.C."/>
        </authorList>
    </citation>
    <scope>NUCLEOTIDE SEQUENCE</scope>
    <source>
        <strain evidence="4">JH1073</strain>
    </source>
</reference>
<feature type="domain" description="Pyruvate/ketoisovalerate oxidoreductase catalytic" evidence="2">
    <location>
        <begin position="24"/>
        <end position="196"/>
    </location>
</feature>
<dbReference type="GO" id="GO:0016625">
    <property type="term" value="F:oxidoreductase activity, acting on the aldehyde or oxo group of donors, iron-sulfur protein as acceptor"/>
    <property type="evidence" value="ECO:0007669"/>
    <property type="project" value="InterPro"/>
</dbReference>
<keyword evidence="4" id="KW-0670">Pyruvate</keyword>
<dbReference type="Gene3D" id="3.40.920.10">
    <property type="entry name" value="Pyruvate-ferredoxin oxidoreductase, PFOR, domain III"/>
    <property type="match status" value="1"/>
</dbReference>
<protein>
    <submittedName>
        <fullName evidence="4">Pyruvate synthase</fullName>
    </submittedName>
</protein>
<gene>
    <name evidence="3" type="ORF">GKO46_07230</name>
    <name evidence="4" type="ORF">GKO48_01235</name>
</gene>
<evidence type="ECO:0000313" key="3">
    <source>
        <dbReference type="EMBL" id="MDG0866866.1"/>
    </source>
</evidence>
<evidence type="ECO:0000313" key="6">
    <source>
        <dbReference type="Proteomes" id="UP001321249"/>
    </source>
</evidence>
<dbReference type="AlphaFoldDB" id="A0AAJ6CQF6"/>
<reference evidence="5" key="3">
    <citation type="submission" date="2023-06" db="EMBL/GenBank/DDBJ databases">
        <title>Pangenomics reveal diversification of enzyme families and niche specialization in globally abundant SAR202 bacteria.</title>
        <authorList>
            <person name="Saw J.H.W."/>
        </authorList>
    </citation>
    <scope>NUCLEOTIDE SEQUENCE [LARGE SCALE GENOMIC DNA]</scope>
    <source>
        <strain evidence="5">JH1073</strain>
    </source>
</reference>
<proteinExistence type="predicted"/>
<evidence type="ECO:0000259" key="2">
    <source>
        <dbReference type="Pfam" id="PF01558"/>
    </source>
</evidence>
<dbReference type="Proteomes" id="UP001219901">
    <property type="component" value="Chromosome"/>
</dbReference>
<dbReference type="EMBL" id="WMBE01000002">
    <property type="protein sequence ID" value="MDG0866866.1"/>
    <property type="molecule type" value="Genomic_DNA"/>
</dbReference>
<dbReference type="InterPro" id="IPR019752">
    <property type="entry name" value="Pyrv/ketoisovalerate_OxRed_cat"/>
</dbReference>